<dbReference type="PROSITE" id="PS50885">
    <property type="entry name" value="HAMP"/>
    <property type="match status" value="1"/>
</dbReference>
<evidence type="ECO:0000256" key="14">
    <source>
        <dbReference type="SAM" id="Phobius"/>
    </source>
</evidence>
<keyword evidence="13" id="KW-0175">Coiled coil</keyword>
<dbReference type="EC" id="2.7.13.3" evidence="3"/>
<evidence type="ECO:0000256" key="6">
    <source>
        <dbReference type="ARBA" id="ARBA00022692"/>
    </source>
</evidence>
<evidence type="ECO:0000256" key="3">
    <source>
        <dbReference type="ARBA" id="ARBA00012438"/>
    </source>
</evidence>
<feature type="domain" description="Histidine kinase" evidence="15">
    <location>
        <begin position="185"/>
        <end position="375"/>
    </location>
</feature>
<dbReference type="PROSITE" id="PS50109">
    <property type="entry name" value="HIS_KIN"/>
    <property type="match status" value="1"/>
</dbReference>
<evidence type="ECO:0000256" key="1">
    <source>
        <dbReference type="ARBA" id="ARBA00000085"/>
    </source>
</evidence>
<dbReference type="SMART" id="SM00387">
    <property type="entry name" value="HATPase_c"/>
    <property type="match status" value="1"/>
</dbReference>
<keyword evidence="4" id="KW-1003">Cell membrane</keyword>
<proteinExistence type="predicted"/>
<dbReference type="PANTHER" id="PTHR24421:SF37">
    <property type="entry name" value="SENSOR HISTIDINE KINASE NARS"/>
    <property type="match status" value="1"/>
</dbReference>
<keyword evidence="11" id="KW-0902">Two-component regulatory system</keyword>
<keyword evidence="7" id="KW-0547">Nucleotide-binding</keyword>
<organism evidence="17 18">
    <name type="scientific">Evansella tamaricis</name>
    <dbReference type="NCBI Taxonomy" id="2069301"/>
    <lineage>
        <taxon>Bacteria</taxon>
        <taxon>Bacillati</taxon>
        <taxon>Bacillota</taxon>
        <taxon>Bacilli</taxon>
        <taxon>Bacillales</taxon>
        <taxon>Bacillaceae</taxon>
        <taxon>Evansella</taxon>
    </lineage>
</organism>
<dbReference type="Proteomes" id="UP000784880">
    <property type="component" value="Unassembled WGS sequence"/>
</dbReference>
<evidence type="ECO:0000256" key="2">
    <source>
        <dbReference type="ARBA" id="ARBA00004651"/>
    </source>
</evidence>
<evidence type="ECO:0000256" key="12">
    <source>
        <dbReference type="ARBA" id="ARBA00023136"/>
    </source>
</evidence>
<evidence type="ECO:0000256" key="9">
    <source>
        <dbReference type="ARBA" id="ARBA00022840"/>
    </source>
</evidence>
<dbReference type="GO" id="GO:0016301">
    <property type="term" value="F:kinase activity"/>
    <property type="evidence" value="ECO:0007669"/>
    <property type="project" value="UniProtKB-KW"/>
</dbReference>
<reference evidence="17 18" key="1">
    <citation type="submission" date="2021-06" db="EMBL/GenBank/DDBJ databases">
        <title>Bacillus sp. RD4P76, an endophyte from a halophyte.</title>
        <authorList>
            <person name="Sun J.-Q."/>
        </authorList>
    </citation>
    <scope>NUCLEOTIDE SEQUENCE [LARGE SCALE GENOMIC DNA]</scope>
    <source>
        <strain evidence="17 18">CGMCC 1.15917</strain>
    </source>
</reference>
<keyword evidence="9" id="KW-0067">ATP-binding</keyword>
<keyword evidence="10 14" id="KW-1133">Transmembrane helix</keyword>
<dbReference type="EMBL" id="JAHQCS010000131">
    <property type="protein sequence ID" value="MBU9713262.1"/>
    <property type="molecule type" value="Genomic_DNA"/>
</dbReference>
<dbReference type="InterPro" id="IPR003594">
    <property type="entry name" value="HATPase_dom"/>
</dbReference>
<evidence type="ECO:0000259" key="16">
    <source>
        <dbReference type="PROSITE" id="PS50885"/>
    </source>
</evidence>
<sequence length="386" mass="44197">MAKVKPLQKKVNNRNKGLKGIVWDLLRLQIKITVTAFLLSFFLLFSFQSFYIYPSNGDLASLIFGLPLTNPLIYGMILLVLAVIYLFTAWFFSYTYGASIKRTITYLTHQLKQFQRGAFGKTVQVTRDDELKKLGDQINELTNDVEQQIVSMRRVLNENATLISEAERAASLEERRKLARDLHDAVSQELFAVSMSLGAMPRLMDKHPDKVKSLFQQTEKMVHHAQQELRALIMHLRPVTLDGKGLKQAIESLFEELKRKHPTLKVEWSLEGFPELDPGVEEQLFRVIQEGISNSLRHGNPGKLVFSFANKGDRLLLVLEDDGLGFDMEQLQKKQNVSYGLKTMKERIVELGGHFSILSYPKKGTKLEFRIPIVKGDEEKEENKDE</sequence>
<name>A0ABS6JHZ0_9BACI</name>
<keyword evidence="8 17" id="KW-0418">Kinase</keyword>
<accession>A0ABS6JHZ0</accession>
<comment type="caution">
    <text evidence="17">The sequence shown here is derived from an EMBL/GenBank/DDBJ whole genome shotgun (WGS) entry which is preliminary data.</text>
</comment>
<dbReference type="InterPro" id="IPR003660">
    <property type="entry name" value="HAMP_dom"/>
</dbReference>
<evidence type="ECO:0000313" key="18">
    <source>
        <dbReference type="Proteomes" id="UP000784880"/>
    </source>
</evidence>
<evidence type="ECO:0000259" key="15">
    <source>
        <dbReference type="PROSITE" id="PS50109"/>
    </source>
</evidence>
<dbReference type="InterPro" id="IPR050482">
    <property type="entry name" value="Sensor_HK_TwoCompSys"/>
</dbReference>
<keyword evidence="18" id="KW-1185">Reference proteome</keyword>
<dbReference type="InterPro" id="IPR005467">
    <property type="entry name" value="His_kinase_dom"/>
</dbReference>
<dbReference type="Pfam" id="PF02518">
    <property type="entry name" value="HATPase_c"/>
    <property type="match status" value="1"/>
</dbReference>
<gene>
    <name evidence="17" type="ORF">KS419_16140</name>
</gene>
<feature type="domain" description="HAMP" evidence="16">
    <location>
        <begin position="98"/>
        <end position="150"/>
    </location>
</feature>
<comment type="subcellular location">
    <subcellularLocation>
        <location evidence="2">Cell membrane</location>
        <topology evidence="2">Multi-pass membrane protein</topology>
    </subcellularLocation>
</comment>
<evidence type="ECO:0000256" key="5">
    <source>
        <dbReference type="ARBA" id="ARBA00022679"/>
    </source>
</evidence>
<keyword evidence="12 14" id="KW-0472">Membrane</keyword>
<protein>
    <recommendedName>
        <fullName evidence="3">histidine kinase</fullName>
        <ecNumber evidence="3">2.7.13.3</ecNumber>
    </recommendedName>
</protein>
<evidence type="ECO:0000313" key="17">
    <source>
        <dbReference type="EMBL" id="MBU9713262.1"/>
    </source>
</evidence>
<keyword evidence="6 14" id="KW-0812">Transmembrane</keyword>
<dbReference type="CDD" id="cd16917">
    <property type="entry name" value="HATPase_UhpB-NarQ-NarX-like"/>
    <property type="match status" value="1"/>
</dbReference>
<keyword evidence="5" id="KW-0808">Transferase</keyword>
<dbReference type="PANTHER" id="PTHR24421">
    <property type="entry name" value="NITRATE/NITRITE SENSOR PROTEIN NARX-RELATED"/>
    <property type="match status" value="1"/>
</dbReference>
<evidence type="ECO:0000256" key="13">
    <source>
        <dbReference type="SAM" id="Coils"/>
    </source>
</evidence>
<evidence type="ECO:0000256" key="8">
    <source>
        <dbReference type="ARBA" id="ARBA00022777"/>
    </source>
</evidence>
<feature type="transmembrane region" description="Helical" evidence="14">
    <location>
        <begin position="72"/>
        <end position="92"/>
    </location>
</feature>
<evidence type="ECO:0000256" key="10">
    <source>
        <dbReference type="ARBA" id="ARBA00022989"/>
    </source>
</evidence>
<evidence type="ECO:0000256" key="7">
    <source>
        <dbReference type="ARBA" id="ARBA00022741"/>
    </source>
</evidence>
<dbReference type="InterPro" id="IPR011712">
    <property type="entry name" value="Sig_transdc_His_kin_sub3_dim/P"/>
</dbReference>
<feature type="coiled-coil region" evidence="13">
    <location>
        <begin position="131"/>
        <end position="189"/>
    </location>
</feature>
<dbReference type="Pfam" id="PF07730">
    <property type="entry name" value="HisKA_3"/>
    <property type="match status" value="1"/>
</dbReference>
<evidence type="ECO:0000256" key="4">
    <source>
        <dbReference type="ARBA" id="ARBA00022475"/>
    </source>
</evidence>
<evidence type="ECO:0000256" key="11">
    <source>
        <dbReference type="ARBA" id="ARBA00023012"/>
    </source>
</evidence>
<comment type="catalytic activity">
    <reaction evidence="1">
        <text>ATP + protein L-histidine = ADP + protein N-phospho-L-histidine.</text>
        <dbReference type="EC" id="2.7.13.3"/>
    </reaction>
</comment>
<dbReference type="RefSeq" id="WP_217067421.1">
    <property type="nucleotide sequence ID" value="NZ_JAHQCS010000131.1"/>
</dbReference>
<feature type="transmembrane region" description="Helical" evidence="14">
    <location>
        <begin position="32"/>
        <end position="52"/>
    </location>
</feature>